<dbReference type="EMBL" id="CP016251">
    <property type="protein sequence ID" value="ANQ10549.1"/>
    <property type="molecule type" value="Genomic_DNA"/>
</dbReference>
<reference evidence="3" key="1">
    <citation type="submission" date="2016-06" db="EMBL/GenBank/DDBJ databases">
        <title>First high quality genome sequence of Plasmodium coatneyi using continuous long reads from single molecule, real-time sequencing.</title>
        <authorList>
            <person name="Chien J.-T."/>
            <person name="Pakala S.B."/>
            <person name="Geraldo J.A."/>
            <person name="Lapp S.A."/>
            <person name="Barnwell J.W."/>
            <person name="Kissinger J.C."/>
            <person name="Galinski M.R."/>
            <person name="Humphrey J.C."/>
        </authorList>
    </citation>
    <scope>NUCLEOTIDE SEQUENCE [LARGE SCALE GENOMIC DNA]</scope>
    <source>
        <strain evidence="3">Hackeri</strain>
    </source>
</reference>
<dbReference type="RefSeq" id="XP_019917244.1">
    <property type="nucleotide sequence ID" value="XM_020061562.1"/>
</dbReference>
<evidence type="ECO:0000256" key="1">
    <source>
        <dbReference type="SAM" id="Phobius"/>
    </source>
</evidence>
<name>A0A1B1E707_9APIC</name>
<protein>
    <submittedName>
        <fullName evidence="2">KIR protein</fullName>
    </submittedName>
</protein>
<dbReference type="Proteomes" id="UP000092716">
    <property type="component" value="Chromosome 13"/>
</dbReference>
<evidence type="ECO:0000313" key="2">
    <source>
        <dbReference type="EMBL" id="ANQ10549.1"/>
    </source>
</evidence>
<dbReference type="KEGG" id="pcot:PCOAH_00047790"/>
<dbReference type="AlphaFoldDB" id="A0A1B1E707"/>
<dbReference type="Pfam" id="PF05795">
    <property type="entry name" value="Plasmodium_Vir"/>
    <property type="match status" value="1"/>
</dbReference>
<feature type="transmembrane region" description="Helical" evidence="1">
    <location>
        <begin position="254"/>
        <end position="276"/>
    </location>
</feature>
<keyword evidence="1" id="KW-0472">Membrane</keyword>
<keyword evidence="1" id="KW-0812">Transmembrane</keyword>
<proteinExistence type="predicted"/>
<dbReference type="GeneID" id="30911510"/>
<sequence>MPTTDGTLTEEELEEYLPSKRAYKELKEKEGKCSGGDDSIPEGMEGALREESGWKEYVKEFMKYWCYATQQGESTLSQDMRCGFLYYFTGDMIFSSLESDQLLQRTMNAICWKLKNLAGNDKFDIVCHPFNWNLFTFEKKVYDYYHDHVTMETEHESNKSPCNGALKDYVDAAKSAYDIMERQCKNIAPKNRAYCTKFSGKYSTHHPKELLKSKCGIMEEQESIAEITHRPSASFIEPKKGNTVPASTTSGGSVAASIIPSILGLIGLPTIALFLYKVKTITITVKTGKKKYKNII</sequence>
<organism evidence="2 3">
    <name type="scientific">Plasmodium coatneyi</name>
    <dbReference type="NCBI Taxonomy" id="208452"/>
    <lineage>
        <taxon>Eukaryota</taxon>
        <taxon>Sar</taxon>
        <taxon>Alveolata</taxon>
        <taxon>Apicomplexa</taxon>
        <taxon>Aconoidasida</taxon>
        <taxon>Haemosporida</taxon>
        <taxon>Plasmodiidae</taxon>
        <taxon>Plasmodium</taxon>
    </lineage>
</organism>
<dbReference type="InterPro" id="IPR008780">
    <property type="entry name" value="Plasmodium_Vir"/>
</dbReference>
<evidence type="ECO:0000313" key="3">
    <source>
        <dbReference type="Proteomes" id="UP000092716"/>
    </source>
</evidence>
<dbReference type="VEuPathDB" id="PlasmoDB:PCOAH_00047790"/>
<gene>
    <name evidence="2" type="ORF">PCOAH_00047790</name>
</gene>
<keyword evidence="3" id="KW-1185">Reference proteome</keyword>
<accession>A0A1B1E707</accession>
<keyword evidence="1" id="KW-1133">Transmembrane helix</keyword>